<dbReference type="AlphaFoldDB" id="A0A1H2KMB2"/>
<protein>
    <submittedName>
        <fullName evidence="2">Pyruvate, water dikinase</fullName>
    </submittedName>
</protein>
<dbReference type="SUPFAM" id="SSF52009">
    <property type="entry name" value="Phosphohistidine domain"/>
    <property type="match status" value="1"/>
</dbReference>
<keyword evidence="2" id="KW-0418">Kinase</keyword>
<dbReference type="InterPro" id="IPR051549">
    <property type="entry name" value="PEP_Utilizing_Enz"/>
</dbReference>
<sequence>MSTTVDTMLDTLDSADVPESTTWTTGNVAEAFPGVFSTFGISFVFGPMELAFRRMFHDLGALSSSDVKVPEEVSDCFWSLFAGWGAGNIDKFREIANVLPGTSATAIEQQLFGYVRPDTVDANTVGRYPAILAKAPRWVIGVPRRHDAMFAELRRWRLDRLPRIADLDEAGCLAVLADARTRFEDIMSIHMGVAFISSALADKVAEAAAAGGFPGLEQHLLSGVGSDENEVAYDLWALAHGTISEQQFVDRHGYHGPNEGQLHGITWRENLAPIRSRLADYRAIADDNPRAPRHRSAAQRQLRDDAVQRLLNATPRSRRRATAWMVRIAGRFLALREQGKAGYLITYDVARAAARRLGDLLVERGVITDREHVFHLRYDALVAGISGDQSAIVTERIDRFARQQGIRVPQAWAGYPAVTKVDEDDDVALGTGGVVTGVAASAGQVEGRARVVRDPAETELDDGDILVCETTDPSWVSLFMVAAGVVTDFGGLLSHGPIVAREIGIPCVCGTESGSRQIRDGQMLRVDGDTGRVTVIG</sequence>
<dbReference type="GO" id="GO:0016301">
    <property type="term" value="F:kinase activity"/>
    <property type="evidence" value="ECO:0007669"/>
    <property type="project" value="UniProtKB-KW"/>
</dbReference>
<gene>
    <name evidence="2" type="ORF">SAMN04488548_1343395</name>
</gene>
<dbReference type="RefSeq" id="WP_244278282.1">
    <property type="nucleotide sequence ID" value="NZ_FNLM01000034.1"/>
</dbReference>
<accession>A0A1H2KMB2</accession>
<evidence type="ECO:0000313" key="3">
    <source>
        <dbReference type="Proteomes" id="UP000183180"/>
    </source>
</evidence>
<keyword evidence="2" id="KW-0670">Pyruvate</keyword>
<dbReference type="InterPro" id="IPR036637">
    <property type="entry name" value="Phosphohistidine_dom_sf"/>
</dbReference>
<dbReference type="STRING" id="158898.SAMN04488548_1343395"/>
<dbReference type="PANTHER" id="PTHR43615">
    <property type="entry name" value="PHOSPHOENOLPYRUVATE SYNTHASE-RELATED"/>
    <property type="match status" value="1"/>
</dbReference>
<evidence type="ECO:0000259" key="1">
    <source>
        <dbReference type="Pfam" id="PF00391"/>
    </source>
</evidence>
<dbReference type="Proteomes" id="UP000183180">
    <property type="component" value="Unassembled WGS sequence"/>
</dbReference>
<name>A0A1H2KMB2_9ACTN</name>
<dbReference type="PANTHER" id="PTHR43615:SF1">
    <property type="entry name" value="PPDK_N DOMAIN-CONTAINING PROTEIN"/>
    <property type="match status" value="1"/>
</dbReference>
<organism evidence="2 3">
    <name type="scientific">Gordonia westfalica</name>
    <dbReference type="NCBI Taxonomy" id="158898"/>
    <lineage>
        <taxon>Bacteria</taxon>
        <taxon>Bacillati</taxon>
        <taxon>Actinomycetota</taxon>
        <taxon>Actinomycetes</taxon>
        <taxon>Mycobacteriales</taxon>
        <taxon>Gordoniaceae</taxon>
        <taxon>Gordonia</taxon>
    </lineage>
</organism>
<dbReference type="Pfam" id="PF00391">
    <property type="entry name" value="PEP-utilizers"/>
    <property type="match status" value="1"/>
</dbReference>
<keyword evidence="2" id="KW-0808">Transferase</keyword>
<dbReference type="Gene3D" id="3.50.30.10">
    <property type="entry name" value="Phosphohistidine domain"/>
    <property type="match status" value="1"/>
</dbReference>
<proteinExistence type="predicted"/>
<feature type="domain" description="PEP-utilising enzyme mobile" evidence="1">
    <location>
        <begin position="461"/>
        <end position="531"/>
    </location>
</feature>
<dbReference type="InterPro" id="IPR008279">
    <property type="entry name" value="PEP-util_enz_mobile_dom"/>
</dbReference>
<evidence type="ECO:0000313" key="2">
    <source>
        <dbReference type="EMBL" id="SDU69501.1"/>
    </source>
</evidence>
<reference evidence="2 3" key="1">
    <citation type="submission" date="2016-10" db="EMBL/GenBank/DDBJ databases">
        <authorList>
            <person name="de Groot N.N."/>
        </authorList>
    </citation>
    <scope>NUCLEOTIDE SEQUENCE [LARGE SCALE GENOMIC DNA]</scope>
    <source>
        <strain evidence="2 3">DSM 44215</strain>
    </source>
</reference>
<dbReference type="EMBL" id="FNLM01000034">
    <property type="protein sequence ID" value="SDU69501.1"/>
    <property type="molecule type" value="Genomic_DNA"/>
</dbReference>